<evidence type="ECO:0000313" key="4">
    <source>
        <dbReference type="EMBL" id="KLT38786.1"/>
    </source>
</evidence>
<dbReference type="EMBL" id="KQ087283">
    <property type="protein sequence ID" value="KLT38786.1"/>
    <property type="molecule type" value="Genomic_DNA"/>
</dbReference>
<evidence type="ECO:0008006" key="6">
    <source>
        <dbReference type="Google" id="ProtNLM"/>
    </source>
</evidence>
<dbReference type="GeneID" id="28986712"/>
<evidence type="ECO:0000256" key="3">
    <source>
        <dbReference type="SAM" id="SignalP"/>
    </source>
</evidence>
<keyword evidence="5" id="KW-1185">Reference proteome</keyword>
<dbReference type="InterPro" id="IPR006969">
    <property type="entry name" value="Stig-like"/>
</dbReference>
<evidence type="ECO:0000256" key="1">
    <source>
        <dbReference type="ARBA" id="ARBA00006010"/>
    </source>
</evidence>
<comment type="similarity">
    <text evidence="1">Belongs to the STIG1 family.</text>
</comment>
<dbReference type="Proteomes" id="UP000053611">
    <property type="component" value="Unassembled WGS sequence"/>
</dbReference>
<keyword evidence="2 3" id="KW-0732">Signal</keyword>
<evidence type="ECO:0000256" key="2">
    <source>
        <dbReference type="ARBA" id="ARBA00022729"/>
    </source>
</evidence>
<dbReference type="Pfam" id="PF04885">
    <property type="entry name" value="Stig1"/>
    <property type="match status" value="1"/>
</dbReference>
<proteinExistence type="inferred from homology"/>
<gene>
    <name evidence="4" type="ORF">CC85DRAFT_314231</name>
</gene>
<dbReference type="PANTHER" id="PTHR33227">
    <property type="entry name" value="STIGMA-SPECIFIC STIG1-LIKE PROTEIN 3"/>
    <property type="match status" value="1"/>
</dbReference>
<sequence length="296" mass="30593">MLPLKLQLVALTVLGLAHALVPRQAETCSPGLFSCDGKCRDLQTDAQNCGACGWPCAHSLYPGGTCENGKCVCPDGGPGCAYDFGNYCPDFFSDIINCGGCNRACSSDQPTCVNGTCAPCPEDTFACFPDLGVKCANLSSDDEHCGQCFAACDTAAGGKCVGGECVCPANLSVCPGLSYLCIDTQSDRAHCGRCFQSCPYKCEGGKCIDCPHGLTGCDGECTNLANDNGNCGKCRNLCSTGQNCVDGTCVGGPSGCPRDQEVCSDECINVQNDNRHCGACEKQCAAGKNCVNGKCV</sequence>
<feature type="signal peptide" evidence="3">
    <location>
        <begin position="1"/>
        <end position="19"/>
    </location>
</feature>
<dbReference type="PANTHER" id="PTHR33227:SF48">
    <property type="entry name" value="STIGMA-SPECIFIC STIG1-LIKE PROTEIN 4"/>
    <property type="match status" value="1"/>
</dbReference>
<dbReference type="RefSeq" id="XP_018275277.1">
    <property type="nucleotide sequence ID" value="XM_018426109.1"/>
</dbReference>
<reference evidence="4 5" key="1">
    <citation type="submission" date="2015-03" db="EMBL/GenBank/DDBJ databases">
        <title>Genomics and transcriptomics of the oil-accumulating basidiomycete yeast T. oleaginosus allow insights into substrate utilization and the diverse evolutionary trajectories of mating systems in fungi.</title>
        <authorList>
            <consortium name="DOE Joint Genome Institute"/>
            <person name="Kourist R."/>
            <person name="Kracht O."/>
            <person name="Bracharz F."/>
            <person name="Lipzen A."/>
            <person name="Nolan M."/>
            <person name="Ohm R."/>
            <person name="Grigoriev I."/>
            <person name="Sun S."/>
            <person name="Heitman J."/>
            <person name="Bruck T."/>
            <person name="Nowrousian M."/>
        </authorList>
    </citation>
    <scope>NUCLEOTIDE SEQUENCE [LARGE SCALE GENOMIC DNA]</scope>
    <source>
        <strain evidence="4 5">IBC0246</strain>
    </source>
</reference>
<dbReference type="OrthoDB" id="439917at2759"/>
<name>A0A0J0XCJ8_9TREE</name>
<feature type="chain" id="PRO_5005245301" description="TNFR-Cys domain-containing protein" evidence="3">
    <location>
        <begin position="20"/>
        <end position="296"/>
    </location>
</feature>
<evidence type="ECO:0000313" key="5">
    <source>
        <dbReference type="Proteomes" id="UP000053611"/>
    </source>
</evidence>
<accession>A0A0J0XCJ8</accession>
<dbReference type="AlphaFoldDB" id="A0A0J0XCJ8"/>
<protein>
    <recommendedName>
        <fullName evidence="6">TNFR-Cys domain-containing protein</fullName>
    </recommendedName>
</protein>
<organism evidence="4 5">
    <name type="scientific">Cutaneotrichosporon oleaginosum</name>
    <dbReference type="NCBI Taxonomy" id="879819"/>
    <lineage>
        <taxon>Eukaryota</taxon>
        <taxon>Fungi</taxon>
        <taxon>Dikarya</taxon>
        <taxon>Basidiomycota</taxon>
        <taxon>Agaricomycotina</taxon>
        <taxon>Tremellomycetes</taxon>
        <taxon>Trichosporonales</taxon>
        <taxon>Trichosporonaceae</taxon>
        <taxon>Cutaneotrichosporon</taxon>
    </lineage>
</organism>
<dbReference type="STRING" id="879819.A0A0J0XCJ8"/>